<organism evidence="2">
    <name type="scientific">Arundo donax</name>
    <name type="common">Giant reed</name>
    <name type="synonym">Donax arundinaceus</name>
    <dbReference type="NCBI Taxonomy" id="35708"/>
    <lineage>
        <taxon>Eukaryota</taxon>
        <taxon>Viridiplantae</taxon>
        <taxon>Streptophyta</taxon>
        <taxon>Embryophyta</taxon>
        <taxon>Tracheophyta</taxon>
        <taxon>Spermatophyta</taxon>
        <taxon>Magnoliopsida</taxon>
        <taxon>Liliopsida</taxon>
        <taxon>Poales</taxon>
        <taxon>Poaceae</taxon>
        <taxon>PACMAD clade</taxon>
        <taxon>Arundinoideae</taxon>
        <taxon>Arundineae</taxon>
        <taxon>Arundo</taxon>
    </lineage>
</organism>
<sequence length="123" mass="14024">MPTIRSDSIVEDSDGDSSHQRCLSERCHDNLKNVMITGFCSEKSMIALTVHIIEKTKSLECLTLDTTRGHDRRYVNVDKCLWLSKDALMEAEKARVAIRRYVEGRVPHAVNLKVIEPCSKCIY</sequence>
<proteinExistence type="predicted"/>
<dbReference type="InterPro" id="IPR055357">
    <property type="entry name" value="LRR_At1g61320_AtMIF1"/>
</dbReference>
<reference evidence="2" key="1">
    <citation type="submission" date="2014-09" db="EMBL/GenBank/DDBJ databases">
        <authorList>
            <person name="Magalhaes I.L.F."/>
            <person name="Oliveira U."/>
            <person name="Santos F.R."/>
            <person name="Vidigal T.H.D.A."/>
            <person name="Brescovit A.D."/>
            <person name="Santos A.J."/>
        </authorList>
    </citation>
    <scope>NUCLEOTIDE SEQUENCE</scope>
    <source>
        <tissue evidence="2">Shoot tissue taken approximately 20 cm above the soil surface</tissue>
    </source>
</reference>
<dbReference type="Pfam" id="PF23622">
    <property type="entry name" value="LRR_At1g61320_AtMIF1"/>
    <property type="match status" value="1"/>
</dbReference>
<evidence type="ECO:0000313" key="2">
    <source>
        <dbReference type="EMBL" id="JAE03067.1"/>
    </source>
</evidence>
<dbReference type="PANTHER" id="PTHR34145:SF14">
    <property type="entry name" value="EXPRESSED PROTEIN"/>
    <property type="match status" value="1"/>
</dbReference>
<dbReference type="EMBL" id="GBRH01194829">
    <property type="protein sequence ID" value="JAE03067.1"/>
    <property type="molecule type" value="Transcribed_RNA"/>
</dbReference>
<reference evidence="2" key="2">
    <citation type="journal article" date="2015" name="Data Brief">
        <title>Shoot transcriptome of the giant reed, Arundo donax.</title>
        <authorList>
            <person name="Barrero R.A."/>
            <person name="Guerrero F.D."/>
            <person name="Moolhuijzen P."/>
            <person name="Goolsby J.A."/>
            <person name="Tidwell J."/>
            <person name="Bellgard S.E."/>
            <person name="Bellgard M.I."/>
        </authorList>
    </citation>
    <scope>NUCLEOTIDE SEQUENCE</scope>
    <source>
        <tissue evidence="2">Shoot tissue taken approximately 20 cm above the soil surface</tissue>
    </source>
</reference>
<feature type="domain" description="At1g61320/AtMIF1 LRR" evidence="1">
    <location>
        <begin position="7"/>
        <end position="119"/>
    </location>
</feature>
<protein>
    <recommendedName>
        <fullName evidence="1">At1g61320/AtMIF1 LRR domain-containing protein</fullName>
    </recommendedName>
</protein>
<dbReference type="AlphaFoldDB" id="A0A0A9ESL4"/>
<dbReference type="PANTHER" id="PTHR34145">
    <property type="entry name" value="OS02G0105600 PROTEIN"/>
    <property type="match status" value="1"/>
</dbReference>
<dbReference type="InterPro" id="IPR053772">
    <property type="entry name" value="At1g61320/At1g61330-like"/>
</dbReference>
<evidence type="ECO:0000259" key="1">
    <source>
        <dbReference type="Pfam" id="PF23622"/>
    </source>
</evidence>
<name>A0A0A9ESL4_ARUDO</name>
<accession>A0A0A9ESL4</accession>